<comment type="caution">
    <text evidence="1">The sequence shown here is derived from an EMBL/GenBank/DDBJ whole genome shotgun (WGS) entry which is preliminary data.</text>
</comment>
<proteinExistence type="predicted"/>
<dbReference type="RefSeq" id="WP_270896583.1">
    <property type="nucleotide sequence ID" value="NZ_JBHSPF010000039.1"/>
</dbReference>
<accession>A0ABW0U617</accession>
<keyword evidence="2" id="KW-1185">Reference proteome</keyword>
<name>A0ABW0U617_9BACI</name>
<dbReference type="Proteomes" id="UP001596143">
    <property type="component" value="Unassembled WGS sequence"/>
</dbReference>
<gene>
    <name evidence="1" type="ORF">ACFPTR_08470</name>
</gene>
<evidence type="ECO:0000313" key="1">
    <source>
        <dbReference type="EMBL" id="MFC5628905.1"/>
    </source>
</evidence>
<sequence>MHKETVRKKLETYTVDELKAWREHVLFCLDYFEQAKNDFEVSECRTLLRLIDERLRELAVEKRT</sequence>
<organism evidence="1 2">
    <name type="scientific">Aliibacillus thermotolerans</name>
    <dbReference type="NCBI Taxonomy" id="1834418"/>
    <lineage>
        <taxon>Bacteria</taxon>
        <taxon>Bacillati</taxon>
        <taxon>Bacillota</taxon>
        <taxon>Bacilli</taxon>
        <taxon>Bacillales</taxon>
        <taxon>Bacillaceae</taxon>
        <taxon>Aliibacillus</taxon>
    </lineage>
</organism>
<protein>
    <submittedName>
        <fullName evidence="1">Uncharacterized protein</fullName>
    </submittedName>
</protein>
<dbReference type="EMBL" id="JBHSPF010000039">
    <property type="protein sequence ID" value="MFC5628905.1"/>
    <property type="molecule type" value="Genomic_DNA"/>
</dbReference>
<reference evidence="2" key="1">
    <citation type="journal article" date="2019" name="Int. J. Syst. Evol. Microbiol.">
        <title>The Global Catalogue of Microorganisms (GCM) 10K type strain sequencing project: providing services to taxonomists for standard genome sequencing and annotation.</title>
        <authorList>
            <consortium name="The Broad Institute Genomics Platform"/>
            <consortium name="The Broad Institute Genome Sequencing Center for Infectious Disease"/>
            <person name="Wu L."/>
            <person name="Ma J."/>
        </authorList>
    </citation>
    <scope>NUCLEOTIDE SEQUENCE [LARGE SCALE GENOMIC DNA]</scope>
    <source>
        <strain evidence="2">CGMCC 1.15790</strain>
    </source>
</reference>
<evidence type="ECO:0000313" key="2">
    <source>
        <dbReference type="Proteomes" id="UP001596143"/>
    </source>
</evidence>